<dbReference type="AlphaFoldDB" id="A0A508TLY2"/>
<comment type="caution">
    <text evidence="1">The sequence shown here is derived from an EMBL/GenBank/DDBJ whole genome shotgun (WGS) entry which is preliminary data.</text>
</comment>
<keyword evidence="2" id="KW-1185">Reference proteome</keyword>
<dbReference type="EMBL" id="CAADFC020000023">
    <property type="protein sequence ID" value="VIO75311.1"/>
    <property type="molecule type" value="Genomic_DNA"/>
</dbReference>
<accession>A0A508TLY2</accession>
<evidence type="ECO:0000313" key="2">
    <source>
        <dbReference type="Proteomes" id="UP000328092"/>
    </source>
</evidence>
<evidence type="ECO:0000313" key="1">
    <source>
        <dbReference type="EMBL" id="VIO75311.1"/>
    </source>
</evidence>
<protein>
    <submittedName>
        <fullName evidence="1">Uncharacterized protein</fullName>
    </submittedName>
</protein>
<dbReference type="Proteomes" id="UP000328092">
    <property type="component" value="Unassembled WGS sequence"/>
</dbReference>
<gene>
    <name evidence="1" type="ORF">CI1B_58130</name>
</gene>
<reference evidence="1" key="1">
    <citation type="submission" date="2019-02" db="EMBL/GenBank/DDBJ databases">
        <authorList>
            <person name="Pothier F.J."/>
        </authorList>
    </citation>
    <scope>NUCLEOTIDE SEQUENCE</scope>
    <source>
        <strain evidence="1">CI-1B</strain>
    </source>
</reference>
<proteinExistence type="predicted"/>
<organism evidence="1 2">
    <name type="scientific">Bradyrhizobium ivorense</name>
    <dbReference type="NCBI Taxonomy" id="2511166"/>
    <lineage>
        <taxon>Bacteria</taxon>
        <taxon>Pseudomonadati</taxon>
        <taxon>Pseudomonadota</taxon>
        <taxon>Alphaproteobacteria</taxon>
        <taxon>Hyphomicrobiales</taxon>
        <taxon>Nitrobacteraceae</taxon>
        <taxon>Bradyrhizobium</taxon>
    </lineage>
</organism>
<name>A0A508TLY2_9BRAD</name>
<sequence length="36" mass="4051">MQVLNRMVASMLMTITDGILTTAARPVKARVVIHRR</sequence>